<evidence type="ECO:0000256" key="3">
    <source>
        <dbReference type="ARBA" id="ARBA00023157"/>
    </source>
</evidence>
<feature type="domain" description="SRCR" evidence="6">
    <location>
        <begin position="50"/>
        <end position="152"/>
    </location>
</feature>
<dbReference type="SUPFAM" id="SSF56487">
    <property type="entry name" value="SRCR-like"/>
    <property type="match status" value="3"/>
</dbReference>
<feature type="non-terminal residue" evidence="7">
    <location>
        <position position="1"/>
    </location>
</feature>
<evidence type="ECO:0000259" key="6">
    <source>
        <dbReference type="PROSITE" id="PS50287"/>
    </source>
</evidence>
<reference evidence="7" key="1">
    <citation type="submission" date="2018-11" db="EMBL/GenBank/DDBJ databases">
        <authorList>
            <person name="Alioto T."/>
            <person name="Alioto T."/>
        </authorList>
    </citation>
    <scope>NUCLEOTIDE SEQUENCE</scope>
</reference>
<dbReference type="PANTHER" id="PTHR19331:SF465">
    <property type="entry name" value="EGG PEPTIDE SPERACT RECEPTOR"/>
    <property type="match status" value="1"/>
</dbReference>
<dbReference type="GO" id="GO:0016020">
    <property type="term" value="C:membrane"/>
    <property type="evidence" value="ECO:0007669"/>
    <property type="project" value="InterPro"/>
</dbReference>
<keyword evidence="2" id="KW-0677">Repeat</keyword>
<dbReference type="OrthoDB" id="6156774at2759"/>
<dbReference type="EMBL" id="UYJE01007968">
    <property type="protein sequence ID" value="VDI59665.1"/>
    <property type="molecule type" value="Genomic_DNA"/>
</dbReference>
<feature type="disulfide bond" evidence="5">
    <location>
        <begin position="121"/>
        <end position="131"/>
    </location>
</feature>
<dbReference type="PANTHER" id="PTHR19331">
    <property type="entry name" value="SCAVENGER RECEPTOR DOMAIN-CONTAINING"/>
    <property type="match status" value="1"/>
</dbReference>
<keyword evidence="8" id="KW-1185">Reference proteome</keyword>
<name>A0A8B6G737_MYTGA</name>
<comment type="caution">
    <text evidence="5">Lacks conserved residue(s) required for the propagation of feature annotation.</text>
</comment>
<dbReference type="InterPro" id="IPR036772">
    <property type="entry name" value="SRCR-like_dom_sf"/>
</dbReference>
<keyword evidence="3 5" id="KW-1015">Disulfide bond</keyword>
<proteinExistence type="predicted"/>
<sequence length="197" mass="21625">TGCSLGADDVKDGTGKTWLDNLECTGTENRLAECKHAGWGVENCQHSEDVGIECGNEGDIRLISRRLEIFHNGTWGTICDDYFDDIDAQVACRQLGYNTGISLGPDVEDGTGKTWLDDMQCSGRENRLADCPNRGWGVEDCGHSEDVGIECLDSLDDGHIRLISGMIKIFYNGTWGTVCDDDFDDKNAQVACRQLGY</sequence>
<feature type="non-terminal residue" evidence="7">
    <location>
        <position position="197"/>
    </location>
</feature>
<dbReference type="PROSITE" id="PS50287">
    <property type="entry name" value="SRCR_2"/>
    <property type="match status" value="3"/>
</dbReference>
<dbReference type="FunFam" id="3.10.250.10:FF:000011">
    <property type="entry name" value="Scavenger receptor class A member 5"/>
    <property type="match status" value="1"/>
</dbReference>
<dbReference type="Proteomes" id="UP000596742">
    <property type="component" value="Unassembled WGS sequence"/>
</dbReference>
<feature type="disulfide bond" evidence="5">
    <location>
        <begin position="24"/>
        <end position="34"/>
    </location>
</feature>
<dbReference type="Gene3D" id="3.10.250.10">
    <property type="entry name" value="SRCR-like domain"/>
    <property type="match status" value="3"/>
</dbReference>
<organism evidence="7 8">
    <name type="scientific">Mytilus galloprovincialis</name>
    <name type="common">Mediterranean mussel</name>
    <dbReference type="NCBI Taxonomy" id="29158"/>
    <lineage>
        <taxon>Eukaryota</taxon>
        <taxon>Metazoa</taxon>
        <taxon>Spiralia</taxon>
        <taxon>Lophotrochozoa</taxon>
        <taxon>Mollusca</taxon>
        <taxon>Bivalvia</taxon>
        <taxon>Autobranchia</taxon>
        <taxon>Pteriomorphia</taxon>
        <taxon>Mytilida</taxon>
        <taxon>Mytiloidea</taxon>
        <taxon>Mytilidae</taxon>
        <taxon>Mytilinae</taxon>
        <taxon>Mytilus</taxon>
    </lineage>
</organism>
<dbReference type="Pfam" id="PF00530">
    <property type="entry name" value="SRCR"/>
    <property type="match status" value="3"/>
</dbReference>
<evidence type="ECO:0000256" key="2">
    <source>
        <dbReference type="ARBA" id="ARBA00022737"/>
    </source>
</evidence>
<feature type="domain" description="SRCR" evidence="6">
    <location>
        <begin position="1"/>
        <end position="55"/>
    </location>
</feature>
<keyword evidence="4" id="KW-0325">Glycoprotein</keyword>
<dbReference type="AlphaFoldDB" id="A0A8B6G737"/>
<dbReference type="PRINTS" id="PR00258">
    <property type="entry name" value="SPERACTRCPTR"/>
</dbReference>
<gene>
    <name evidence="7" type="ORF">MGAL_10B077829</name>
</gene>
<comment type="caution">
    <text evidence="7">The sequence shown here is derived from an EMBL/GenBank/DDBJ whole genome shotgun (WGS) entry which is preliminary data.</text>
</comment>
<feature type="domain" description="SRCR" evidence="6">
    <location>
        <begin position="153"/>
        <end position="197"/>
    </location>
</feature>
<evidence type="ECO:0000256" key="1">
    <source>
        <dbReference type="ARBA" id="ARBA00022729"/>
    </source>
</evidence>
<evidence type="ECO:0000313" key="7">
    <source>
        <dbReference type="EMBL" id="VDI59665.1"/>
    </source>
</evidence>
<evidence type="ECO:0000313" key="8">
    <source>
        <dbReference type="Proteomes" id="UP000596742"/>
    </source>
</evidence>
<evidence type="ECO:0000256" key="5">
    <source>
        <dbReference type="PROSITE-ProRule" id="PRU00196"/>
    </source>
</evidence>
<dbReference type="InterPro" id="IPR001190">
    <property type="entry name" value="SRCR"/>
</dbReference>
<dbReference type="SMART" id="SM00202">
    <property type="entry name" value="SR"/>
    <property type="match status" value="1"/>
</dbReference>
<keyword evidence="1" id="KW-0732">Signal</keyword>
<protein>
    <recommendedName>
        <fullName evidence="6">SRCR domain-containing protein</fullName>
    </recommendedName>
</protein>
<evidence type="ECO:0000256" key="4">
    <source>
        <dbReference type="ARBA" id="ARBA00023180"/>
    </source>
</evidence>
<accession>A0A8B6G737</accession>